<dbReference type="AlphaFoldDB" id="A0A9D3LSL5"/>
<dbReference type="PANTHER" id="PTHR11551">
    <property type="entry name" value="INSULIN-LIKE GROWTH FACTOR BINDING PROTEIN"/>
    <property type="match status" value="1"/>
</dbReference>
<evidence type="ECO:0000256" key="3">
    <source>
        <dbReference type="ARBA" id="ARBA00023157"/>
    </source>
</evidence>
<dbReference type="SUPFAM" id="SSF57184">
    <property type="entry name" value="Growth factor receptor domain"/>
    <property type="match status" value="1"/>
</dbReference>
<evidence type="ECO:0000259" key="8">
    <source>
        <dbReference type="PROSITE" id="PS51162"/>
    </source>
</evidence>
<evidence type="ECO:0000256" key="7">
    <source>
        <dbReference type="SAM" id="SignalP"/>
    </source>
</evidence>
<keyword evidence="3 5" id="KW-1015">Disulfide bond</keyword>
<dbReference type="GO" id="GO:0043567">
    <property type="term" value="P:regulation of insulin-like growth factor receptor signaling pathway"/>
    <property type="evidence" value="ECO:0007669"/>
    <property type="project" value="TreeGrafter"/>
</dbReference>
<organism evidence="10 11">
    <name type="scientific">Anguilla anguilla</name>
    <name type="common">European freshwater eel</name>
    <name type="synonym">Muraena anguilla</name>
    <dbReference type="NCBI Taxonomy" id="7936"/>
    <lineage>
        <taxon>Eukaryota</taxon>
        <taxon>Metazoa</taxon>
        <taxon>Chordata</taxon>
        <taxon>Craniata</taxon>
        <taxon>Vertebrata</taxon>
        <taxon>Euteleostomi</taxon>
        <taxon>Actinopterygii</taxon>
        <taxon>Neopterygii</taxon>
        <taxon>Teleostei</taxon>
        <taxon>Anguilliformes</taxon>
        <taxon>Anguillidae</taxon>
        <taxon>Anguilla</taxon>
    </lineage>
</organism>
<dbReference type="GO" id="GO:0031994">
    <property type="term" value="F:insulin-like growth factor I binding"/>
    <property type="evidence" value="ECO:0007669"/>
    <property type="project" value="TreeGrafter"/>
</dbReference>
<dbReference type="Pfam" id="PF00086">
    <property type="entry name" value="Thyroglobulin_1"/>
    <property type="match status" value="1"/>
</dbReference>
<evidence type="ECO:0000313" key="11">
    <source>
        <dbReference type="Proteomes" id="UP001044222"/>
    </source>
</evidence>
<proteinExistence type="predicted"/>
<keyword evidence="4" id="KW-0340">Growth factor binding</keyword>
<feature type="domain" description="IGFBP N-terminal" evidence="9">
    <location>
        <begin position="24"/>
        <end position="101"/>
    </location>
</feature>
<dbReference type="PRINTS" id="PR01982">
    <property type="entry name" value="IGFBPFAMILY6"/>
</dbReference>
<protein>
    <recommendedName>
        <fullName evidence="12">Insulin-like growth factor-binding protein 6</fullName>
    </recommendedName>
</protein>
<dbReference type="PROSITE" id="PS00484">
    <property type="entry name" value="THYROGLOBULIN_1_1"/>
    <property type="match status" value="1"/>
</dbReference>
<evidence type="ECO:0000259" key="9">
    <source>
        <dbReference type="PROSITE" id="PS51323"/>
    </source>
</evidence>
<evidence type="ECO:0000256" key="6">
    <source>
        <dbReference type="SAM" id="MobiDB-lite"/>
    </source>
</evidence>
<dbReference type="PROSITE" id="PS51162">
    <property type="entry name" value="THYROGLOBULIN_1_2"/>
    <property type="match status" value="1"/>
</dbReference>
<dbReference type="SUPFAM" id="SSF57610">
    <property type="entry name" value="Thyroglobulin type-1 domain"/>
    <property type="match status" value="1"/>
</dbReference>
<feature type="region of interest" description="Disordered" evidence="6">
    <location>
        <begin position="31"/>
        <end position="50"/>
    </location>
</feature>
<dbReference type="Proteomes" id="UP001044222">
    <property type="component" value="Chromosome 14"/>
</dbReference>
<dbReference type="PRINTS" id="PR01976">
    <property type="entry name" value="IGFBPFAMILY"/>
</dbReference>
<dbReference type="GO" id="GO:0001968">
    <property type="term" value="F:fibronectin binding"/>
    <property type="evidence" value="ECO:0007669"/>
    <property type="project" value="TreeGrafter"/>
</dbReference>
<dbReference type="EMBL" id="JAFIRN010000014">
    <property type="protein sequence ID" value="KAG5836209.1"/>
    <property type="molecule type" value="Genomic_DNA"/>
</dbReference>
<keyword evidence="7" id="KW-0732">Signal</keyword>
<dbReference type="SMART" id="SM00121">
    <property type="entry name" value="IB"/>
    <property type="match status" value="1"/>
</dbReference>
<evidence type="ECO:0000256" key="2">
    <source>
        <dbReference type="ARBA" id="ARBA00022525"/>
    </source>
</evidence>
<evidence type="ECO:0008006" key="12">
    <source>
        <dbReference type="Google" id="ProtNLM"/>
    </source>
</evidence>
<dbReference type="OrthoDB" id="8875634at2759"/>
<feature type="disulfide bond" evidence="5">
    <location>
        <begin position="178"/>
        <end position="198"/>
    </location>
</feature>
<sequence>MPLLSNLLAILALLLLSMQDFRTLAAHLGSQKSCPSCREPSATSRGPKDQAAEVSTSVLALGEPCGVYTLSCARGLRCVPPPKESSPLQALLQGKGVCSKNHTVRPPQRPPLSGVDTTFDELEKGPCRKRQNAVLQRLELTVFQPNPDIYIPNCDTRGFYRRKQCRSSKQMQRGHCWCVDEDGRLLPSHSRENGTVQCGSQ</sequence>
<comment type="subcellular location">
    <subcellularLocation>
        <location evidence="1">Secreted</location>
    </subcellularLocation>
</comment>
<dbReference type="InterPro" id="IPR009030">
    <property type="entry name" value="Growth_fac_rcpt_cys_sf"/>
</dbReference>
<evidence type="ECO:0000313" key="10">
    <source>
        <dbReference type="EMBL" id="KAG5836209.1"/>
    </source>
</evidence>
<gene>
    <name evidence="10" type="ORF">ANANG_G00252160</name>
</gene>
<dbReference type="FunFam" id="4.10.40.20:FF:000005">
    <property type="entry name" value="Insulin-like growth factor-binding protein 6"/>
    <property type="match status" value="1"/>
</dbReference>
<dbReference type="GO" id="GO:0031995">
    <property type="term" value="F:insulin-like growth factor II binding"/>
    <property type="evidence" value="ECO:0007669"/>
    <property type="project" value="TreeGrafter"/>
</dbReference>
<dbReference type="PANTHER" id="PTHR11551:SF27">
    <property type="entry name" value="INSULIN-LIKE GROWTH FACTOR BINDING PROTEIN 6A PRECURSOR-RELATED"/>
    <property type="match status" value="1"/>
</dbReference>
<comment type="caution">
    <text evidence="5">Lacks conserved residue(s) required for the propagation of feature annotation.</text>
</comment>
<evidence type="ECO:0000256" key="1">
    <source>
        <dbReference type="ARBA" id="ARBA00004613"/>
    </source>
</evidence>
<dbReference type="InterPro" id="IPR000716">
    <property type="entry name" value="Thyroglobulin_1"/>
</dbReference>
<dbReference type="CDD" id="cd00191">
    <property type="entry name" value="TY"/>
    <property type="match status" value="1"/>
</dbReference>
<dbReference type="Gene3D" id="4.10.800.10">
    <property type="entry name" value="Thyroglobulin type-1"/>
    <property type="match status" value="1"/>
</dbReference>
<keyword evidence="2" id="KW-0964">Secreted</keyword>
<accession>A0A9D3LSL5</accession>
<dbReference type="InterPro" id="IPR000867">
    <property type="entry name" value="IGFBP-like"/>
</dbReference>
<evidence type="ECO:0000256" key="5">
    <source>
        <dbReference type="PROSITE-ProRule" id="PRU00500"/>
    </source>
</evidence>
<dbReference type="Gene3D" id="4.10.40.20">
    <property type="match status" value="1"/>
</dbReference>
<dbReference type="SMART" id="SM00211">
    <property type="entry name" value="TY"/>
    <property type="match status" value="1"/>
</dbReference>
<feature type="signal peptide" evidence="7">
    <location>
        <begin position="1"/>
        <end position="25"/>
    </location>
</feature>
<dbReference type="PROSITE" id="PS51323">
    <property type="entry name" value="IGFBP_N_2"/>
    <property type="match status" value="1"/>
</dbReference>
<feature type="domain" description="Thyroglobulin type-1" evidence="8">
    <location>
        <begin position="124"/>
        <end position="198"/>
    </location>
</feature>
<dbReference type="GO" id="GO:0005615">
    <property type="term" value="C:extracellular space"/>
    <property type="evidence" value="ECO:0007669"/>
    <property type="project" value="TreeGrafter"/>
</dbReference>
<comment type="caution">
    <text evidence="10">The sequence shown here is derived from an EMBL/GenBank/DDBJ whole genome shotgun (WGS) entry which is preliminary data.</text>
</comment>
<feature type="chain" id="PRO_5038931726" description="Insulin-like growth factor-binding protein 6" evidence="7">
    <location>
        <begin position="26"/>
        <end position="201"/>
    </location>
</feature>
<evidence type="ECO:0000256" key="4">
    <source>
        <dbReference type="ARBA" id="ARBA00023183"/>
    </source>
</evidence>
<name>A0A9D3LSL5_ANGAN</name>
<dbReference type="InterPro" id="IPR022326">
    <property type="entry name" value="IGFBP-6"/>
</dbReference>
<dbReference type="OMA" id="CARPGRN"/>
<dbReference type="InterPro" id="IPR022321">
    <property type="entry name" value="IGFBP_1-6_chordata"/>
</dbReference>
<reference evidence="10" key="1">
    <citation type="submission" date="2021-01" db="EMBL/GenBank/DDBJ databases">
        <title>A chromosome-scale assembly of European eel, Anguilla anguilla.</title>
        <authorList>
            <person name="Henkel C."/>
            <person name="Jong-Raadsen S.A."/>
            <person name="Dufour S."/>
            <person name="Weltzien F.-A."/>
            <person name="Palstra A.P."/>
            <person name="Pelster B."/>
            <person name="Spaink H.P."/>
            <person name="Van Den Thillart G.E."/>
            <person name="Jansen H."/>
            <person name="Zahm M."/>
            <person name="Klopp C."/>
            <person name="Cedric C."/>
            <person name="Louis A."/>
            <person name="Berthelot C."/>
            <person name="Parey E."/>
            <person name="Roest Crollius H."/>
            <person name="Montfort J."/>
            <person name="Robinson-Rechavi M."/>
            <person name="Bucao C."/>
            <person name="Bouchez O."/>
            <person name="Gislard M."/>
            <person name="Lluch J."/>
            <person name="Milhes M."/>
            <person name="Lampietro C."/>
            <person name="Lopez Roques C."/>
            <person name="Donnadieu C."/>
            <person name="Braasch I."/>
            <person name="Desvignes T."/>
            <person name="Postlethwait J."/>
            <person name="Bobe J."/>
            <person name="Guiguen Y."/>
            <person name="Dirks R."/>
        </authorList>
    </citation>
    <scope>NUCLEOTIDE SEQUENCE</scope>
    <source>
        <strain evidence="10">Tag_6206</strain>
        <tissue evidence="10">Liver</tissue>
    </source>
</reference>
<dbReference type="InterPro" id="IPR036857">
    <property type="entry name" value="Thyroglobulin_1_sf"/>
</dbReference>
<keyword evidence="11" id="KW-1185">Reference proteome</keyword>